<dbReference type="EMBL" id="OL757402">
    <property type="protein sequence ID" value="WAK83098.1"/>
    <property type="molecule type" value="Genomic_DNA"/>
</dbReference>
<dbReference type="Pfam" id="PF06455">
    <property type="entry name" value="NADH5_C"/>
    <property type="match status" value="1"/>
</dbReference>
<dbReference type="InterPro" id="IPR010934">
    <property type="entry name" value="NADH_DH_su5_C"/>
</dbReference>
<dbReference type="PANTHER" id="PTHR42829">
    <property type="entry name" value="NADH-UBIQUINONE OXIDOREDUCTASE CHAIN 5"/>
    <property type="match status" value="1"/>
</dbReference>
<evidence type="ECO:0000256" key="12">
    <source>
        <dbReference type="ARBA" id="ARBA00023027"/>
    </source>
</evidence>
<keyword evidence="11 18" id="KW-1133">Transmembrane helix</keyword>
<dbReference type="GO" id="GO:0005743">
    <property type="term" value="C:mitochondrial inner membrane"/>
    <property type="evidence" value="ECO:0007669"/>
    <property type="project" value="UniProtKB-SubCell"/>
</dbReference>
<geneLocation type="mitochondrion" evidence="21"/>
<dbReference type="GO" id="GO:0042773">
    <property type="term" value="P:ATP synthesis coupled electron transport"/>
    <property type="evidence" value="ECO:0007669"/>
    <property type="project" value="InterPro"/>
</dbReference>
<feature type="transmembrane region" description="Helical" evidence="18">
    <location>
        <begin position="368"/>
        <end position="390"/>
    </location>
</feature>
<keyword evidence="6" id="KW-0679">Respiratory chain</keyword>
<evidence type="ECO:0000256" key="10">
    <source>
        <dbReference type="ARBA" id="ARBA00022982"/>
    </source>
</evidence>
<feature type="transmembrane region" description="Helical" evidence="18">
    <location>
        <begin position="7"/>
        <end position="26"/>
    </location>
</feature>
<proteinExistence type="predicted"/>
<feature type="transmembrane region" description="Helical" evidence="18">
    <location>
        <begin position="538"/>
        <end position="561"/>
    </location>
</feature>
<feature type="transmembrane region" description="Helical" evidence="18">
    <location>
        <begin position="86"/>
        <end position="103"/>
    </location>
</feature>
<feature type="transmembrane region" description="Helical" evidence="18">
    <location>
        <begin position="445"/>
        <end position="466"/>
    </location>
</feature>
<comment type="subcellular location">
    <subcellularLocation>
        <location evidence="2">Mitochondrion inner membrane</location>
        <topology evidence="2">Multi-pass membrane protein</topology>
    </subcellularLocation>
</comment>
<accession>A0A9E8Z529</accession>
<dbReference type="InterPro" id="IPR003945">
    <property type="entry name" value="NU5C-like"/>
</dbReference>
<organism evidence="21">
    <name type="scientific">Janus sp</name>
    <dbReference type="NCBI Taxonomy" id="3003420"/>
    <lineage>
        <taxon>Eukaryota</taxon>
        <taxon>Metazoa</taxon>
        <taxon>Ecdysozoa</taxon>
        <taxon>Arthropoda</taxon>
        <taxon>Hexapoda</taxon>
        <taxon>Insecta</taxon>
        <taxon>Pterygota</taxon>
        <taxon>Neoptera</taxon>
        <taxon>Endopterygota</taxon>
        <taxon>Hymenoptera</taxon>
        <taxon>Cephoidea</taxon>
        <taxon>Cephidae</taxon>
        <taxon>Janus</taxon>
    </lineage>
</organism>
<evidence type="ECO:0000256" key="17">
    <source>
        <dbReference type="ARBA" id="ARBA00049551"/>
    </source>
</evidence>
<protein>
    <recommendedName>
        <fullName evidence="4">NADH-ubiquinone oxidoreductase chain 5</fullName>
        <ecNumber evidence="3">7.1.1.2</ecNumber>
    </recommendedName>
    <alternativeName>
        <fullName evidence="16">NADH dehydrogenase subunit 5</fullName>
    </alternativeName>
</protein>
<keyword evidence="14 21" id="KW-0496">Mitochondrion</keyword>
<evidence type="ECO:0000256" key="16">
    <source>
        <dbReference type="ARBA" id="ARBA00031027"/>
    </source>
</evidence>
<feature type="domain" description="NADH:quinone oxidoreductase/Mrp antiporter transmembrane" evidence="19">
    <location>
        <begin position="103"/>
        <end position="379"/>
    </location>
</feature>
<evidence type="ECO:0000256" key="5">
    <source>
        <dbReference type="ARBA" id="ARBA00022448"/>
    </source>
</evidence>
<name>A0A9E8Z529_9HYME</name>
<feature type="transmembrane region" description="Helical" evidence="18">
    <location>
        <begin position="109"/>
        <end position="127"/>
    </location>
</feature>
<keyword evidence="9" id="KW-1278">Translocase</keyword>
<dbReference type="PANTHER" id="PTHR42829:SF2">
    <property type="entry name" value="NADH-UBIQUINONE OXIDOREDUCTASE CHAIN 5"/>
    <property type="match status" value="1"/>
</dbReference>
<evidence type="ECO:0000256" key="2">
    <source>
        <dbReference type="ARBA" id="ARBA00004448"/>
    </source>
</evidence>
<feature type="transmembrane region" description="Helical" evidence="18">
    <location>
        <begin position="487"/>
        <end position="508"/>
    </location>
</feature>
<evidence type="ECO:0000259" key="20">
    <source>
        <dbReference type="Pfam" id="PF06455"/>
    </source>
</evidence>
<evidence type="ECO:0000256" key="11">
    <source>
        <dbReference type="ARBA" id="ARBA00022989"/>
    </source>
</evidence>
<feature type="transmembrane region" description="Helical" evidence="18">
    <location>
        <begin position="411"/>
        <end position="433"/>
    </location>
</feature>
<dbReference type="GO" id="GO:0003954">
    <property type="term" value="F:NADH dehydrogenase activity"/>
    <property type="evidence" value="ECO:0007669"/>
    <property type="project" value="TreeGrafter"/>
</dbReference>
<comment type="catalytic activity">
    <reaction evidence="17">
        <text>a ubiquinone + NADH + 5 H(+)(in) = a ubiquinol + NAD(+) + 4 H(+)(out)</text>
        <dbReference type="Rhea" id="RHEA:29091"/>
        <dbReference type="Rhea" id="RHEA-COMP:9565"/>
        <dbReference type="Rhea" id="RHEA-COMP:9566"/>
        <dbReference type="ChEBI" id="CHEBI:15378"/>
        <dbReference type="ChEBI" id="CHEBI:16389"/>
        <dbReference type="ChEBI" id="CHEBI:17976"/>
        <dbReference type="ChEBI" id="CHEBI:57540"/>
        <dbReference type="ChEBI" id="CHEBI:57945"/>
        <dbReference type="EC" id="7.1.1.2"/>
    </reaction>
</comment>
<dbReference type="Pfam" id="PF00361">
    <property type="entry name" value="Proton_antipo_M"/>
    <property type="match status" value="1"/>
</dbReference>
<evidence type="ECO:0000256" key="1">
    <source>
        <dbReference type="ARBA" id="ARBA00003257"/>
    </source>
</evidence>
<dbReference type="AlphaFoldDB" id="A0A9E8Z529"/>
<dbReference type="EC" id="7.1.1.2" evidence="3"/>
<evidence type="ECO:0000256" key="9">
    <source>
        <dbReference type="ARBA" id="ARBA00022967"/>
    </source>
</evidence>
<feature type="transmembrane region" description="Helical" evidence="18">
    <location>
        <begin position="173"/>
        <end position="196"/>
    </location>
</feature>
<feature type="domain" description="NADH dehydrogenase subunit 5 C-terminal" evidence="20">
    <location>
        <begin position="384"/>
        <end position="561"/>
    </location>
</feature>
<feature type="transmembrane region" description="Helical" evidence="18">
    <location>
        <begin position="148"/>
        <end position="167"/>
    </location>
</feature>
<dbReference type="GO" id="GO:0008137">
    <property type="term" value="F:NADH dehydrogenase (ubiquinone) activity"/>
    <property type="evidence" value="ECO:0007669"/>
    <property type="project" value="UniProtKB-EC"/>
</dbReference>
<evidence type="ECO:0000256" key="6">
    <source>
        <dbReference type="ARBA" id="ARBA00022660"/>
    </source>
</evidence>
<gene>
    <name evidence="21" type="primary">ND5</name>
</gene>
<evidence type="ECO:0000259" key="19">
    <source>
        <dbReference type="Pfam" id="PF00361"/>
    </source>
</evidence>
<evidence type="ECO:0000256" key="14">
    <source>
        <dbReference type="ARBA" id="ARBA00023128"/>
    </source>
</evidence>
<feature type="transmembrane region" description="Helical" evidence="18">
    <location>
        <begin position="238"/>
        <end position="256"/>
    </location>
</feature>
<evidence type="ECO:0000256" key="4">
    <source>
        <dbReference type="ARBA" id="ARBA00021096"/>
    </source>
</evidence>
<evidence type="ECO:0000256" key="7">
    <source>
        <dbReference type="ARBA" id="ARBA00022692"/>
    </source>
</evidence>
<keyword evidence="15 18" id="KW-0472">Membrane</keyword>
<keyword evidence="8" id="KW-0999">Mitochondrion inner membrane</keyword>
<feature type="transmembrane region" description="Helical" evidence="18">
    <location>
        <begin position="208"/>
        <end position="226"/>
    </location>
</feature>
<keyword evidence="5" id="KW-0813">Transport</keyword>
<dbReference type="PRINTS" id="PR01434">
    <property type="entry name" value="NADHDHGNASE5"/>
</dbReference>
<feature type="transmembrane region" description="Helical" evidence="18">
    <location>
        <begin position="295"/>
        <end position="315"/>
    </location>
</feature>
<evidence type="ECO:0000256" key="13">
    <source>
        <dbReference type="ARBA" id="ARBA00023075"/>
    </source>
</evidence>
<comment type="function">
    <text evidence="1">Core subunit of the mitochondrial membrane respiratory chain NADH dehydrogenase (Complex I) that is believed to belong to the minimal assembly required for catalysis. Complex I functions in the transfer of electrons from NADH to the respiratory chain. The immediate electron acceptor for the enzyme is believed to be ubiquinone.</text>
</comment>
<keyword evidence="12" id="KW-0520">NAD</keyword>
<evidence type="ECO:0000256" key="8">
    <source>
        <dbReference type="ARBA" id="ARBA00022792"/>
    </source>
</evidence>
<evidence type="ECO:0000256" key="15">
    <source>
        <dbReference type="ARBA" id="ARBA00023136"/>
    </source>
</evidence>
<dbReference type="InterPro" id="IPR001750">
    <property type="entry name" value="ND/Mrp_TM"/>
</dbReference>
<feature type="transmembrane region" description="Helical" evidence="18">
    <location>
        <begin position="327"/>
        <end position="348"/>
    </location>
</feature>
<reference evidence="21" key="1">
    <citation type="submission" date="2021-12" db="EMBL/GenBank/DDBJ databases">
        <authorList>
            <person name="Niu G."/>
            <person name="Wei M."/>
        </authorList>
    </citation>
    <scope>NUCLEOTIDE SEQUENCE</scope>
</reference>
<sequence length="562" mass="66194">MMSLYVSFFFFFLSMCMFSMGIYFMLYKIEYFLEWHIISFNSVEMYMLYLMDWMSLIFMSFVFFISSMVLIYSYDYMKGEIYFNRFILLVLMFVFSMLLMIMSPSLLSILLGWDGLGLTSFCLVAYYQNMKAYNAAMLTVLMNRFGDTGLMMSMSMMYYLGSWNLVLYDKVDFIIVLMFCLAAFTKSAQIPFSAWLPAAMSAPTPVSSLVHSSTLVTAGVYMLIRYNHLLMESKLNHLILILSMLTMFMAGLCANWEFDLKKIIALSTLSQLGLMMSILSLGGKYMAFFHLLTHAMFKALLFMCGGVIIHSVSNFQDIRFMGAMVKLMPYTLFCFNLSNLALMGMPFLSGFYSKDLILEEVMFVGESLYVFMLFFISIGLTISYSVRMFMFSLFSEMKMLSSFILFDKNSYMNFSMFFMSVMSIFTGKILAMYLGLNFNFMVLPVFLKVMVLYFSFLGIFLGYLNFKLNFMFSYFMLKIKNFLNKMWFLFDIFYFFLFLFFFTSGKFINLNENLCNEKILQYKNLTNKFLFFAKKIDFFYMGSFKLVMFIYLYFLIFMFMYI</sequence>
<feature type="transmembrane region" description="Helical" evidence="18">
    <location>
        <begin position="46"/>
        <end position="74"/>
    </location>
</feature>
<keyword evidence="7 18" id="KW-0812">Transmembrane</keyword>
<evidence type="ECO:0000313" key="21">
    <source>
        <dbReference type="EMBL" id="WAK83098.1"/>
    </source>
</evidence>
<evidence type="ECO:0000256" key="18">
    <source>
        <dbReference type="SAM" id="Phobius"/>
    </source>
</evidence>
<keyword evidence="10" id="KW-0249">Electron transport</keyword>
<keyword evidence="13" id="KW-0830">Ubiquinone</keyword>
<feature type="transmembrane region" description="Helical" evidence="18">
    <location>
        <begin position="263"/>
        <end position="283"/>
    </location>
</feature>
<dbReference type="GO" id="GO:0015990">
    <property type="term" value="P:electron transport coupled proton transport"/>
    <property type="evidence" value="ECO:0007669"/>
    <property type="project" value="TreeGrafter"/>
</dbReference>
<evidence type="ECO:0000256" key="3">
    <source>
        <dbReference type="ARBA" id="ARBA00012944"/>
    </source>
</evidence>